<name>A0A438CF74_VITVI</name>
<sequence length="120" mass="14082">MQPKCIKVKTEAAKQGNKTVTEYANMLKNLWQKLDHNRCIETKCPKDVAILKNYIENDRVYDFLVGLNKKSRRSVMLEPQNMEGTQLWSLTKKPRHTREKCWKLHGKPTTSSKEWDYKGG</sequence>
<dbReference type="PANTHER" id="PTHR34222:SF37">
    <property type="entry name" value="RETROTRANSPOSON GAG DOMAIN-CONTAINING PROTEIN"/>
    <property type="match status" value="1"/>
</dbReference>
<protein>
    <recommendedName>
        <fullName evidence="3">Retrotransposon gag domain-containing protein</fullName>
    </recommendedName>
</protein>
<evidence type="ECO:0000313" key="2">
    <source>
        <dbReference type="Proteomes" id="UP000288805"/>
    </source>
</evidence>
<proteinExistence type="predicted"/>
<organism evidence="1 2">
    <name type="scientific">Vitis vinifera</name>
    <name type="common">Grape</name>
    <dbReference type="NCBI Taxonomy" id="29760"/>
    <lineage>
        <taxon>Eukaryota</taxon>
        <taxon>Viridiplantae</taxon>
        <taxon>Streptophyta</taxon>
        <taxon>Embryophyta</taxon>
        <taxon>Tracheophyta</taxon>
        <taxon>Spermatophyta</taxon>
        <taxon>Magnoliopsida</taxon>
        <taxon>eudicotyledons</taxon>
        <taxon>Gunneridae</taxon>
        <taxon>Pentapetalae</taxon>
        <taxon>rosids</taxon>
        <taxon>Vitales</taxon>
        <taxon>Vitaceae</taxon>
        <taxon>Viteae</taxon>
        <taxon>Vitis</taxon>
    </lineage>
</organism>
<accession>A0A438CF74</accession>
<evidence type="ECO:0008006" key="3">
    <source>
        <dbReference type="Google" id="ProtNLM"/>
    </source>
</evidence>
<gene>
    <name evidence="1" type="ORF">CK203_109658</name>
</gene>
<reference evidence="1 2" key="1">
    <citation type="journal article" date="2018" name="PLoS Genet.">
        <title>Population sequencing reveals clonal diversity and ancestral inbreeding in the grapevine cultivar Chardonnay.</title>
        <authorList>
            <person name="Roach M.J."/>
            <person name="Johnson D.L."/>
            <person name="Bohlmann J."/>
            <person name="van Vuuren H.J."/>
            <person name="Jones S.J."/>
            <person name="Pretorius I.S."/>
            <person name="Schmidt S.A."/>
            <person name="Borneman A.R."/>
        </authorList>
    </citation>
    <scope>NUCLEOTIDE SEQUENCE [LARGE SCALE GENOMIC DNA]</scope>
    <source>
        <strain evidence="2">cv. Chardonnay</strain>
        <tissue evidence="1">Leaf</tissue>
    </source>
</reference>
<evidence type="ECO:0000313" key="1">
    <source>
        <dbReference type="EMBL" id="RVW21854.1"/>
    </source>
</evidence>
<dbReference type="AlphaFoldDB" id="A0A438CF74"/>
<dbReference type="Proteomes" id="UP000288805">
    <property type="component" value="Unassembled WGS sequence"/>
</dbReference>
<comment type="caution">
    <text evidence="1">The sequence shown here is derived from an EMBL/GenBank/DDBJ whole genome shotgun (WGS) entry which is preliminary data.</text>
</comment>
<dbReference type="PANTHER" id="PTHR34222">
    <property type="entry name" value="GAG_PRE-INTEGRS DOMAIN-CONTAINING PROTEIN"/>
    <property type="match status" value="1"/>
</dbReference>
<dbReference type="EMBL" id="QGNW01002264">
    <property type="protein sequence ID" value="RVW21854.1"/>
    <property type="molecule type" value="Genomic_DNA"/>
</dbReference>